<reference evidence="3 4" key="1">
    <citation type="journal article" date="2010" name="J. Bacteriol.">
        <title>Genome sequences of Oceanicola granulosus HTCC2516(T) and Oceanicola batsensis HTCC2597(TDelta).</title>
        <authorList>
            <person name="Thrash J.C."/>
            <person name="Cho J.C."/>
            <person name="Vergin K.L."/>
            <person name="Giovannoni S.J."/>
        </authorList>
    </citation>
    <scope>NUCLEOTIDE SEQUENCE [LARGE SCALE GENOMIC DNA]</scope>
    <source>
        <strain evidence="4">ATCC BAA-863 / DSM 15984 / KCTC 12145 / HTCC2597</strain>
    </source>
</reference>
<dbReference type="InterPro" id="IPR020904">
    <property type="entry name" value="Sc_DH/Rdtase_CS"/>
</dbReference>
<dbReference type="Gene3D" id="3.40.50.720">
    <property type="entry name" value="NAD(P)-binding Rossmann-like Domain"/>
    <property type="match status" value="2"/>
</dbReference>
<dbReference type="RefSeq" id="WP_009804032.1">
    <property type="nucleotide sequence ID" value="NZ_AAMO01000009.1"/>
</dbReference>
<keyword evidence="2 3" id="KW-0560">Oxidoreductase</keyword>
<evidence type="ECO:0000313" key="3">
    <source>
        <dbReference type="EMBL" id="EAQ02032.1"/>
    </source>
</evidence>
<gene>
    <name evidence="3" type="ORF">OB2597_20446</name>
</gene>
<dbReference type="GO" id="GO:0016616">
    <property type="term" value="F:oxidoreductase activity, acting on the CH-OH group of donors, NAD or NADP as acceptor"/>
    <property type="evidence" value="ECO:0007669"/>
    <property type="project" value="TreeGrafter"/>
</dbReference>
<organism evidence="3 4">
    <name type="scientific">Pseudooceanicola batsensis (strain ATCC BAA-863 / DSM 15984 / KCTC 12145 / HTCC2597)</name>
    <name type="common">Oceanicola batsensis</name>
    <dbReference type="NCBI Taxonomy" id="252305"/>
    <lineage>
        <taxon>Bacteria</taxon>
        <taxon>Pseudomonadati</taxon>
        <taxon>Pseudomonadota</taxon>
        <taxon>Alphaproteobacteria</taxon>
        <taxon>Rhodobacterales</taxon>
        <taxon>Paracoccaceae</taxon>
        <taxon>Pseudooceanicola</taxon>
    </lineage>
</organism>
<dbReference type="InterPro" id="IPR002347">
    <property type="entry name" value="SDR_fam"/>
</dbReference>
<dbReference type="CDD" id="cd05233">
    <property type="entry name" value="SDR_c"/>
    <property type="match status" value="2"/>
</dbReference>
<keyword evidence="4" id="KW-1185">Reference proteome</keyword>
<dbReference type="AlphaFoldDB" id="A3U149"/>
<dbReference type="HOGENOM" id="CLU_040287_0_0_5"/>
<accession>A3U149</accession>
<comment type="similarity">
    <text evidence="1">Belongs to the short-chain dehydrogenases/reductases (SDR) family.</text>
</comment>
<comment type="caution">
    <text evidence="3">The sequence shown here is derived from an EMBL/GenBank/DDBJ whole genome shotgun (WGS) entry which is preliminary data.</text>
</comment>
<dbReference type="PRINTS" id="PR00081">
    <property type="entry name" value="GDHRDH"/>
</dbReference>
<dbReference type="PANTHER" id="PTHR42760:SF133">
    <property type="entry name" value="3-OXOACYL-[ACYL-CARRIER-PROTEIN] REDUCTASE"/>
    <property type="match status" value="1"/>
</dbReference>
<evidence type="ECO:0000313" key="4">
    <source>
        <dbReference type="Proteomes" id="UP000004318"/>
    </source>
</evidence>
<sequence>MAEETTPRVVIVTGAAGGIGRALLAEFSARGDRLIAVDVPGSDLADALASLGARHHALECDQSDEAQILALYREIDALTDRVDVLVNNAAIGPTMAATTATPLSEFRHSIRTNTVGPFVMAREAARRMHEGGVVVNTASLAGVLGNPCRNAYAASKAALISLTKSLACEWAGRGIRVVATAPGYVRTPMVAALEQEGKADMAAVRRRIPMGRLGRPDEIAAVAGFLASGDARYITGSVVAADGGWMSFNQPGHAFPHVEGTPEEELGPGCFSDAPRVVVVTGAANGLGRAIAARFVAGGDHVVYADKDASGIAKLTSELGGDHTALELDVTSEASVAAAFAAIAERYGHIDILVNNAAIADVFQPATEQDTADLERVLDVNLTGAFDCTKAAVGLMKGRRGRIINLGSINTFLPFAPRHAYGASKASIDILTRCMAAELGPQGIQTATIAPGYCRTPGVAALEREGRIGTDAIRRRIPMGDMGRPEDIAGAAWFLGSPGASYINGSILYVDGGWTSFGNAGDASEQA</sequence>
<protein>
    <submittedName>
        <fullName evidence="3">Short chain dehydrogenase</fullName>
        <ecNumber evidence="3">1.1.1.-</ecNumber>
    </submittedName>
</protein>
<proteinExistence type="inferred from homology"/>
<dbReference type="Proteomes" id="UP000004318">
    <property type="component" value="Unassembled WGS sequence"/>
</dbReference>
<name>A3U149_PSEBH</name>
<dbReference type="Pfam" id="PF13561">
    <property type="entry name" value="adh_short_C2"/>
    <property type="match status" value="2"/>
</dbReference>
<dbReference type="InterPro" id="IPR036291">
    <property type="entry name" value="NAD(P)-bd_dom_sf"/>
</dbReference>
<dbReference type="EMBL" id="AAMO01000009">
    <property type="protein sequence ID" value="EAQ02032.1"/>
    <property type="molecule type" value="Genomic_DNA"/>
</dbReference>
<dbReference type="STRING" id="252305.OB2597_20446"/>
<dbReference type="FunFam" id="3.40.50.720:FF:000084">
    <property type="entry name" value="Short-chain dehydrogenase reductase"/>
    <property type="match status" value="2"/>
</dbReference>
<evidence type="ECO:0000256" key="2">
    <source>
        <dbReference type="ARBA" id="ARBA00023002"/>
    </source>
</evidence>
<dbReference type="EC" id="1.1.1.-" evidence="3"/>
<dbReference type="PRINTS" id="PR00080">
    <property type="entry name" value="SDRFAMILY"/>
</dbReference>
<evidence type="ECO:0000256" key="1">
    <source>
        <dbReference type="ARBA" id="ARBA00006484"/>
    </source>
</evidence>
<dbReference type="OrthoDB" id="9796652at2"/>
<dbReference type="PROSITE" id="PS00061">
    <property type="entry name" value="ADH_SHORT"/>
    <property type="match status" value="2"/>
</dbReference>
<dbReference type="PANTHER" id="PTHR42760">
    <property type="entry name" value="SHORT-CHAIN DEHYDROGENASES/REDUCTASES FAMILY MEMBER"/>
    <property type="match status" value="1"/>
</dbReference>
<dbReference type="SUPFAM" id="SSF51735">
    <property type="entry name" value="NAD(P)-binding Rossmann-fold domains"/>
    <property type="match status" value="2"/>
</dbReference>